<reference evidence="1" key="1">
    <citation type="journal article" date="2020" name="Nature">
        <title>Giant virus diversity and host interactions through global metagenomics.</title>
        <authorList>
            <person name="Schulz F."/>
            <person name="Roux S."/>
            <person name="Paez-Espino D."/>
            <person name="Jungbluth S."/>
            <person name="Walsh D.A."/>
            <person name="Denef V.J."/>
            <person name="McMahon K.D."/>
            <person name="Konstantinidis K.T."/>
            <person name="Eloe-Fadrosh E.A."/>
            <person name="Kyrpides N.C."/>
            <person name="Woyke T."/>
        </authorList>
    </citation>
    <scope>NUCLEOTIDE SEQUENCE</scope>
    <source>
        <strain evidence="1">GVMAG-M-3300020185-18</strain>
    </source>
</reference>
<dbReference type="EMBL" id="MN739325">
    <property type="protein sequence ID" value="QHS98846.1"/>
    <property type="molecule type" value="Genomic_DNA"/>
</dbReference>
<name>A0A6C0C399_9ZZZZ</name>
<accession>A0A6C0C399</accession>
<dbReference type="AlphaFoldDB" id="A0A6C0C399"/>
<proteinExistence type="predicted"/>
<organism evidence="1">
    <name type="scientific">viral metagenome</name>
    <dbReference type="NCBI Taxonomy" id="1070528"/>
    <lineage>
        <taxon>unclassified sequences</taxon>
        <taxon>metagenomes</taxon>
        <taxon>organismal metagenomes</taxon>
    </lineage>
</organism>
<sequence>MSTLAITSEWNPLVYGFGNNEDPKIIKILSKLIFVWELGCYPFQRTSFNAFKFLKEYHDTINSEYFEETGKQITSFNILLIKGFYIYKSRMFAIPNKSFEKFIKKVKAIYKMKLSKKRYTKNILDRQIYGKFIHK</sequence>
<evidence type="ECO:0000313" key="1">
    <source>
        <dbReference type="EMBL" id="QHS98846.1"/>
    </source>
</evidence>
<protein>
    <submittedName>
        <fullName evidence="1">Uncharacterized protein</fullName>
    </submittedName>
</protein>